<dbReference type="Pfam" id="PF07841">
    <property type="entry name" value="DM4_12"/>
    <property type="match status" value="1"/>
</dbReference>
<gene>
    <name evidence="2" type="primary">101887415</name>
    <name evidence="4" type="synonym">LOC101887415</name>
</gene>
<dbReference type="GeneID" id="101887415"/>
<dbReference type="PANTHER" id="PTHR21398">
    <property type="entry name" value="AGAP007094-PA"/>
    <property type="match status" value="1"/>
</dbReference>
<dbReference type="RefSeq" id="XP_005188037.1">
    <property type="nucleotide sequence ID" value="XM_005187980.3"/>
</dbReference>
<protein>
    <submittedName>
        <fullName evidence="4">Uncharacterized protein LOC101887415</fullName>
    </submittedName>
</protein>
<dbReference type="InterPro" id="IPR006631">
    <property type="entry name" value="DM4_12"/>
</dbReference>
<dbReference type="Proteomes" id="UP001652621">
    <property type="component" value="Unplaced"/>
</dbReference>
<evidence type="ECO:0000313" key="2">
    <source>
        <dbReference type="EnsemblMetazoa" id="MDOA008897-PA"/>
    </source>
</evidence>
<proteinExistence type="predicted"/>
<dbReference type="VEuPathDB" id="VectorBase:MDOA008897"/>
<reference evidence="4" key="2">
    <citation type="submission" date="2025-04" db="UniProtKB">
        <authorList>
            <consortium name="RefSeq"/>
        </authorList>
    </citation>
    <scope>IDENTIFICATION</scope>
    <source>
        <strain evidence="4">Aabys</strain>
    </source>
</reference>
<dbReference type="AlphaFoldDB" id="A0A1I8MVM9"/>
<dbReference type="PANTHER" id="PTHR21398:SF4">
    <property type="entry name" value="AGAP002980-PA"/>
    <property type="match status" value="1"/>
</dbReference>
<organism evidence="2">
    <name type="scientific">Musca domestica</name>
    <name type="common">House fly</name>
    <dbReference type="NCBI Taxonomy" id="7370"/>
    <lineage>
        <taxon>Eukaryota</taxon>
        <taxon>Metazoa</taxon>
        <taxon>Ecdysozoa</taxon>
        <taxon>Arthropoda</taxon>
        <taxon>Hexapoda</taxon>
        <taxon>Insecta</taxon>
        <taxon>Pterygota</taxon>
        <taxon>Neoptera</taxon>
        <taxon>Endopterygota</taxon>
        <taxon>Diptera</taxon>
        <taxon>Brachycera</taxon>
        <taxon>Muscomorpha</taxon>
        <taxon>Muscoidea</taxon>
        <taxon>Muscidae</taxon>
        <taxon>Musca</taxon>
    </lineage>
</organism>
<feature type="signal peptide" evidence="1">
    <location>
        <begin position="1"/>
        <end position="19"/>
    </location>
</feature>
<keyword evidence="3" id="KW-1185">Reference proteome</keyword>
<evidence type="ECO:0000256" key="1">
    <source>
        <dbReference type="SAM" id="SignalP"/>
    </source>
</evidence>
<dbReference type="OrthoDB" id="8186940at2759"/>
<keyword evidence="1" id="KW-0732">Signal</keyword>
<dbReference type="SMART" id="SM00718">
    <property type="entry name" value="DM4_12"/>
    <property type="match status" value="1"/>
</dbReference>
<evidence type="ECO:0000313" key="4">
    <source>
        <dbReference type="RefSeq" id="XP_005188037.1"/>
    </source>
</evidence>
<dbReference type="eggNOG" id="ENOG502SSWW">
    <property type="taxonomic scope" value="Eukaryota"/>
</dbReference>
<dbReference type="VEuPathDB" id="VectorBase:MDOMA2_017462"/>
<dbReference type="KEGG" id="mde:101887415"/>
<name>A0A1I8MVM9_MUSDO</name>
<reference evidence="2" key="1">
    <citation type="submission" date="2020-05" db="UniProtKB">
        <authorList>
            <consortium name="EnsemblMetazoa"/>
        </authorList>
    </citation>
    <scope>IDENTIFICATION</scope>
    <source>
        <strain evidence="2">Aabys</strain>
    </source>
</reference>
<feature type="chain" id="PRO_5044560907" evidence="1">
    <location>
        <begin position="20"/>
        <end position="222"/>
    </location>
</feature>
<accession>A0A1I8MVM9</accession>
<evidence type="ECO:0000313" key="3">
    <source>
        <dbReference type="Proteomes" id="UP001652621"/>
    </source>
</evidence>
<sequence length="222" mass="25056">MWIIVQFVTLTLAIGGGHSLLYPKSTSLGLVASVSVPVTEYLPERRFIVDWCFQMSYDMPYQLSSFYNIPIWPGKHSPIKGRKRSIVPSNAWSLEHHWNSIGALDNSTAVGRRHPSDFTAGELYRSIEDLLVSYGFDETCLLRAVCELAKHPFDADNQGNILTDVITFILTPSQHEGFDPTETLYRQTYEDAERSGFVGENCASLYPKCESDLLSLLSYTEF</sequence>
<dbReference type="EnsemblMetazoa" id="MDOA008897-RA">
    <property type="protein sequence ID" value="MDOA008897-PA"/>
    <property type="gene ID" value="MDOA008897"/>
</dbReference>